<dbReference type="EMBL" id="CBSZ010000237">
    <property type="protein sequence ID" value="CDH24794.1"/>
    <property type="molecule type" value="Genomic_DNA"/>
</dbReference>
<gene>
    <name evidence="2" type="ORF">XBKB1_3110002</name>
</gene>
<accession>A0A077PY67</accession>
<reference evidence="2" key="1">
    <citation type="submission" date="2013-07" db="EMBL/GenBank/DDBJ databases">
        <title>Sub-species coevolution in mutualistic symbiosis.</title>
        <authorList>
            <person name="Murfin K."/>
            <person name="Klassen J."/>
            <person name="Lee M."/>
            <person name="Forst S."/>
            <person name="Stock P."/>
            <person name="Goodrich-Blair H."/>
        </authorList>
    </citation>
    <scope>NUCLEOTIDE SEQUENCE [LARGE SCALE GENOMIC DNA]</scope>
    <source>
        <strain evidence="2">Kraussei Becker Underwood</strain>
    </source>
</reference>
<dbReference type="Proteomes" id="UP000028493">
    <property type="component" value="Unassembled WGS sequence"/>
</dbReference>
<dbReference type="InterPro" id="IPR056133">
    <property type="entry name" value="DUF7716"/>
</dbReference>
<dbReference type="RefSeq" id="WP_038197067.1">
    <property type="nucleotide sequence ID" value="NZ_CAWLXS010000301.1"/>
</dbReference>
<sequence>MNLVSISKVLSVPEENPEGWFYLPPDESNWSLKTEGVFSLDSADFPPDSDEFLPIQAKENGWIETLDNGLIEEVIENAKAQLGNPSIDNLFNAFIFYFQNDAFIEF</sequence>
<dbReference type="Pfam" id="PF24832">
    <property type="entry name" value="DUF7716"/>
    <property type="match status" value="1"/>
</dbReference>
<name>A0A077PY67_XENBV</name>
<evidence type="ECO:0000313" key="2">
    <source>
        <dbReference type="EMBL" id="CDH24794.1"/>
    </source>
</evidence>
<feature type="domain" description="DUF7716" evidence="1">
    <location>
        <begin position="4"/>
        <end position="106"/>
    </location>
</feature>
<dbReference type="HOGENOM" id="CLU_165308_0_0_6"/>
<evidence type="ECO:0000259" key="1">
    <source>
        <dbReference type="Pfam" id="PF24832"/>
    </source>
</evidence>
<protein>
    <recommendedName>
        <fullName evidence="1">DUF7716 domain-containing protein</fullName>
    </recommendedName>
</protein>
<dbReference type="AlphaFoldDB" id="A0A077PY67"/>
<comment type="caution">
    <text evidence="2">The sequence shown here is derived from an EMBL/GenBank/DDBJ whole genome shotgun (WGS) entry which is preliminary data.</text>
</comment>
<proteinExistence type="predicted"/>
<organism evidence="2">
    <name type="scientific">Xenorhabdus bovienii str. kraussei Becker Underwood</name>
    <dbReference type="NCBI Taxonomy" id="1398204"/>
    <lineage>
        <taxon>Bacteria</taxon>
        <taxon>Pseudomonadati</taxon>
        <taxon>Pseudomonadota</taxon>
        <taxon>Gammaproteobacteria</taxon>
        <taxon>Enterobacterales</taxon>
        <taxon>Morganellaceae</taxon>
        <taxon>Xenorhabdus</taxon>
    </lineage>
</organism>